<dbReference type="EMBL" id="CP096574">
    <property type="protein sequence ID" value="UPU34038.1"/>
    <property type="molecule type" value="Genomic_DNA"/>
</dbReference>
<reference evidence="4" key="1">
    <citation type="submission" date="2020-06" db="EMBL/GenBank/DDBJ databases">
        <title>Draft genomic sequecing of Geomonas sp. Red736.</title>
        <authorList>
            <person name="Itoh H."/>
            <person name="Xu Z.X."/>
            <person name="Ushijima N."/>
            <person name="Masuda Y."/>
            <person name="Shiratori Y."/>
            <person name="Senoo K."/>
        </authorList>
    </citation>
    <scope>NUCLEOTIDE SEQUENCE [LARGE SCALE GENOMIC DNA]</scope>
    <source>
        <strain evidence="4">Red736</strain>
    </source>
</reference>
<evidence type="ECO:0000313" key="3">
    <source>
        <dbReference type="EMBL" id="UPU34038.1"/>
    </source>
</evidence>
<dbReference type="Proteomes" id="UP000568888">
    <property type="component" value="Unassembled WGS sequence"/>
</dbReference>
<protein>
    <recommendedName>
        <fullName evidence="6">Zinc ribbon domain-containing protein</fullName>
    </recommendedName>
</protein>
<feature type="transmembrane region" description="Helical" evidence="1">
    <location>
        <begin position="33"/>
        <end position="52"/>
    </location>
</feature>
<dbReference type="Proteomes" id="UP000831485">
    <property type="component" value="Chromosome"/>
</dbReference>
<feature type="transmembrane region" description="Helical" evidence="1">
    <location>
        <begin position="7"/>
        <end position="27"/>
    </location>
</feature>
<keyword evidence="5" id="KW-1185">Reference proteome</keyword>
<organism evidence="2 4">
    <name type="scientific">Geomonas paludis</name>
    <dbReference type="NCBI Taxonomy" id="2740185"/>
    <lineage>
        <taxon>Bacteria</taxon>
        <taxon>Pseudomonadati</taxon>
        <taxon>Thermodesulfobacteriota</taxon>
        <taxon>Desulfuromonadia</taxon>
        <taxon>Geobacterales</taxon>
        <taxon>Geobacteraceae</taxon>
        <taxon>Geomonas</taxon>
    </lineage>
</organism>
<evidence type="ECO:0000313" key="2">
    <source>
        <dbReference type="EMBL" id="GFO65688.1"/>
    </source>
</evidence>
<evidence type="ECO:0000313" key="5">
    <source>
        <dbReference type="Proteomes" id="UP000831485"/>
    </source>
</evidence>
<evidence type="ECO:0000313" key="4">
    <source>
        <dbReference type="Proteomes" id="UP000568888"/>
    </source>
</evidence>
<keyword evidence="1" id="KW-0812">Transmembrane</keyword>
<accession>A0A6V8MZM7</accession>
<dbReference type="RefSeq" id="WP_183350014.1">
    <property type="nucleotide sequence ID" value="NZ_BLXY01000011.1"/>
</dbReference>
<dbReference type="AlphaFoldDB" id="A0A6V8MZM7"/>
<proteinExistence type="predicted"/>
<evidence type="ECO:0008006" key="6">
    <source>
        <dbReference type="Google" id="ProtNLM"/>
    </source>
</evidence>
<keyword evidence="1" id="KW-0472">Membrane</keyword>
<gene>
    <name evidence="2" type="ORF">GMPD_36070</name>
    <name evidence="3" type="ORF">M1B72_11290</name>
</gene>
<evidence type="ECO:0000256" key="1">
    <source>
        <dbReference type="SAM" id="Phobius"/>
    </source>
</evidence>
<name>A0A6V8MZM7_9BACT</name>
<keyword evidence="1" id="KW-1133">Transmembrane helix</keyword>
<sequence length="88" mass="10154">MPSNMMEWGFVVVFFLLPGTIGAYVAYTKGRNPLLWFLLNALFAPTVMITLFQRPQRPVQGHYRQCPKCSEFSKWRENSCRFCGTALS</sequence>
<reference evidence="3" key="3">
    <citation type="submission" date="2022-04" db="EMBL/GenBank/DDBJ databases">
        <authorList>
            <person name="Liu G."/>
        </authorList>
    </citation>
    <scope>NUCLEOTIDE SEQUENCE</scope>
    <source>
        <strain evidence="3">RG22</strain>
    </source>
</reference>
<reference evidence="2" key="2">
    <citation type="journal article" date="2021" name="Int. J. Syst. Evol. Microbiol.">
        <title>Geomonas silvestris sp. nov., Geomonas paludis sp. nov. and Geomonas limicola sp. nov., isolated from terrestrial environments, and emended description of the genus Geomonas.</title>
        <authorList>
            <person name="Itoh H."/>
            <person name="Xu Z."/>
            <person name="Masuda Y."/>
            <person name="Ushijima N."/>
            <person name="Hayakawa C."/>
            <person name="Shiratori Y."/>
            <person name="Senoo K."/>
        </authorList>
    </citation>
    <scope>NUCLEOTIDE SEQUENCE</scope>
    <source>
        <strain evidence="2">Red736</strain>
    </source>
</reference>
<dbReference type="EMBL" id="BLXY01000011">
    <property type="protein sequence ID" value="GFO65688.1"/>
    <property type="molecule type" value="Genomic_DNA"/>
</dbReference>